<proteinExistence type="predicted"/>
<dbReference type="AlphaFoldDB" id="A0A1H3Q3A8"/>
<feature type="chain" id="PRO_5038989461" evidence="1">
    <location>
        <begin position="33"/>
        <end position="152"/>
    </location>
</feature>
<keyword evidence="1" id="KW-0732">Signal</keyword>
<gene>
    <name evidence="2" type="ORF">SAMN05421504_10997</name>
</gene>
<organism evidence="2 3">
    <name type="scientific">Amycolatopsis xylanica</name>
    <dbReference type="NCBI Taxonomy" id="589385"/>
    <lineage>
        <taxon>Bacteria</taxon>
        <taxon>Bacillati</taxon>
        <taxon>Actinomycetota</taxon>
        <taxon>Actinomycetes</taxon>
        <taxon>Pseudonocardiales</taxon>
        <taxon>Pseudonocardiaceae</taxon>
        <taxon>Amycolatopsis</taxon>
    </lineage>
</organism>
<evidence type="ECO:0000256" key="1">
    <source>
        <dbReference type="SAM" id="SignalP"/>
    </source>
</evidence>
<dbReference type="RefSeq" id="WP_091296245.1">
    <property type="nucleotide sequence ID" value="NZ_FNON01000009.1"/>
</dbReference>
<protein>
    <submittedName>
        <fullName evidence="2">Uncharacterized protein</fullName>
    </submittedName>
</protein>
<keyword evidence="3" id="KW-1185">Reference proteome</keyword>
<name>A0A1H3Q3A8_9PSEU</name>
<evidence type="ECO:0000313" key="2">
    <source>
        <dbReference type="EMBL" id="SDZ08022.1"/>
    </source>
</evidence>
<dbReference type="OrthoDB" id="3695728at2"/>
<evidence type="ECO:0000313" key="3">
    <source>
        <dbReference type="Proteomes" id="UP000199515"/>
    </source>
</evidence>
<sequence length="152" mass="15853">MNHTLISHAGRAFAALAISCALVAGFTPAASAIGSPATASSVANGKKKVNVGLDLSKNKAKANEEVKLHGKLDVLEGGLLSDEAVSSGSETLILQTQTSAGLWVDYGSYYCKPKGTFSLSLSFSATVSLRLYHPETTLYLSAYSNISLLTIL</sequence>
<reference evidence="2 3" key="1">
    <citation type="submission" date="2016-10" db="EMBL/GenBank/DDBJ databases">
        <authorList>
            <person name="de Groot N.N."/>
        </authorList>
    </citation>
    <scope>NUCLEOTIDE SEQUENCE [LARGE SCALE GENOMIC DNA]</scope>
    <source>
        <strain evidence="2 3">CPCC 202699</strain>
    </source>
</reference>
<dbReference type="EMBL" id="FNON01000009">
    <property type="protein sequence ID" value="SDZ08022.1"/>
    <property type="molecule type" value="Genomic_DNA"/>
</dbReference>
<feature type="signal peptide" evidence="1">
    <location>
        <begin position="1"/>
        <end position="32"/>
    </location>
</feature>
<dbReference type="Proteomes" id="UP000199515">
    <property type="component" value="Unassembled WGS sequence"/>
</dbReference>
<accession>A0A1H3Q3A8</accession>